<evidence type="ECO:0000313" key="14">
    <source>
        <dbReference type="EMBL" id="TYS47796.1"/>
    </source>
</evidence>
<organism evidence="14 15">
    <name type="scientific">Bacillus infantis</name>
    <dbReference type="NCBI Taxonomy" id="324767"/>
    <lineage>
        <taxon>Bacteria</taxon>
        <taxon>Bacillati</taxon>
        <taxon>Bacillota</taxon>
        <taxon>Bacilli</taxon>
        <taxon>Bacillales</taxon>
        <taxon>Bacillaceae</taxon>
        <taxon>Bacillus</taxon>
    </lineage>
</organism>
<dbReference type="InterPro" id="IPR001412">
    <property type="entry name" value="aa-tRNA-synth_I_CS"/>
</dbReference>
<dbReference type="GO" id="GO:0005829">
    <property type="term" value="C:cytosol"/>
    <property type="evidence" value="ECO:0007669"/>
    <property type="project" value="TreeGrafter"/>
</dbReference>
<evidence type="ECO:0000256" key="9">
    <source>
        <dbReference type="ARBA" id="ARBA00023146"/>
    </source>
</evidence>
<dbReference type="PRINTS" id="PR01041">
    <property type="entry name" value="TRNASYNTHMET"/>
</dbReference>
<dbReference type="InterPro" id="IPR029038">
    <property type="entry name" value="MetRS_Zn"/>
</dbReference>
<feature type="domain" description="Methionyl-tRNA synthetase anticodon-binding" evidence="13">
    <location>
        <begin position="408"/>
        <end position="511"/>
    </location>
</feature>
<dbReference type="InterPro" id="IPR041872">
    <property type="entry name" value="Anticodon_Met"/>
</dbReference>
<dbReference type="PANTHER" id="PTHR45765">
    <property type="entry name" value="METHIONINE--TRNA LIGASE"/>
    <property type="match status" value="1"/>
</dbReference>
<dbReference type="InterPro" id="IPR033911">
    <property type="entry name" value="MetRS_core"/>
</dbReference>
<dbReference type="EC" id="6.1.1.10" evidence="11"/>
<comment type="function">
    <text evidence="1 11">Is required not only for elongation of protein synthesis but also for the initiation of all mRNA translation through initiator tRNA(fMet) aminoacylation.</text>
</comment>
<feature type="binding site" evidence="11">
    <location>
        <position position="156"/>
    </location>
    <ligand>
        <name>Zn(2+)</name>
        <dbReference type="ChEBI" id="CHEBI:29105"/>
    </ligand>
</feature>
<evidence type="ECO:0000256" key="2">
    <source>
        <dbReference type="ARBA" id="ARBA00004496"/>
    </source>
</evidence>
<feature type="binding site" evidence="11">
    <location>
        <position position="153"/>
    </location>
    <ligand>
        <name>Zn(2+)</name>
        <dbReference type="ChEBI" id="CHEBI:29105"/>
    </ligand>
</feature>
<dbReference type="GO" id="GO:0004825">
    <property type="term" value="F:methionine-tRNA ligase activity"/>
    <property type="evidence" value="ECO:0007669"/>
    <property type="project" value="UniProtKB-UniRule"/>
</dbReference>
<evidence type="ECO:0000256" key="10">
    <source>
        <dbReference type="ARBA" id="ARBA00047364"/>
    </source>
</evidence>
<dbReference type="InterPro" id="IPR015413">
    <property type="entry name" value="Methionyl/Leucyl_tRNA_Synth"/>
</dbReference>
<keyword evidence="6 11" id="KW-0547">Nucleotide-binding</keyword>
<accession>A0A5D4RD26</accession>
<dbReference type="RefSeq" id="WP_148975124.1">
    <property type="nucleotide sequence ID" value="NZ_JBNIKU010000008.1"/>
</dbReference>
<evidence type="ECO:0000256" key="5">
    <source>
        <dbReference type="ARBA" id="ARBA00022598"/>
    </source>
</evidence>
<dbReference type="Pfam" id="PF19303">
    <property type="entry name" value="Anticodon_3"/>
    <property type="match status" value="1"/>
</dbReference>
<evidence type="ECO:0000259" key="12">
    <source>
        <dbReference type="Pfam" id="PF09334"/>
    </source>
</evidence>
<evidence type="ECO:0000313" key="15">
    <source>
        <dbReference type="Proteomes" id="UP000322139"/>
    </source>
</evidence>
<evidence type="ECO:0000256" key="8">
    <source>
        <dbReference type="ARBA" id="ARBA00022917"/>
    </source>
</evidence>
<dbReference type="CDD" id="cd07957">
    <property type="entry name" value="Anticodon_Ia_Met"/>
    <property type="match status" value="1"/>
</dbReference>
<dbReference type="InterPro" id="IPR009080">
    <property type="entry name" value="tRNAsynth_Ia_anticodon-bd"/>
</dbReference>
<dbReference type="EMBL" id="VTER01000006">
    <property type="protein sequence ID" value="TYS47796.1"/>
    <property type="molecule type" value="Genomic_DNA"/>
</dbReference>
<keyword evidence="5 11" id="KW-0436">Ligase</keyword>
<comment type="subunit">
    <text evidence="11">Monomer.</text>
</comment>
<dbReference type="SUPFAM" id="SSF52374">
    <property type="entry name" value="Nucleotidylyl transferase"/>
    <property type="match status" value="1"/>
</dbReference>
<dbReference type="Pfam" id="PF09334">
    <property type="entry name" value="tRNA-synt_1g"/>
    <property type="match status" value="1"/>
</dbReference>
<feature type="short sequence motif" description="'KMSKS' region" evidence="11">
    <location>
        <begin position="329"/>
        <end position="333"/>
    </location>
</feature>
<keyword evidence="9 11" id="KW-0030">Aminoacyl-tRNA synthetase</keyword>
<dbReference type="HAMAP" id="MF_00098">
    <property type="entry name" value="Met_tRNA_synth_type1"/>
    <property type="match status" value="1"/>
</dbReference>
<dbReference type="InterPro" id="IPR014758">
    <property type="entry name" value="Met-tRNA_synth"/>
</dbReference>
<dbReference type="CDD" id="cd00814">
    <property type="entry name" value="MetRS_core"/>
    <property type="match status" value="1"/>
</dbReference>
<evidence type="ECO:0000256" key="3">
    <source>
        <dbReference type="ARBA" id="ARBA00008258"/>
    </source>
</evidence>
<dbReference type="Proteomes" id="UP000322139">
    <property type="component" value="Unassembled WGS sequence"/>
</dbReference>
<keyword evidence="11" id="KW-0862">Zinc</keyword>
<comment type="subcellular location">
    <subcellularLocation>
        <location evidence="2 11">Cytoplasm</location>
    </subcellularLocation>
</comment>
<dbReference type="GO" id="GO:0046872">
    <property type="term" value="F:metal ion binding"/>
    <property type="evidence" value="ECO:0007669"/>
    <property type="project" value="UniProtKB-KW"/>
</dbReference>
<evidence type="ECO:0000259" key="13">
    <source>
        <dbReference type="Pfam" id="PF19303"/>
    </source>
</evidence>
<dbReference type="InterPro" id="IPR014729">
    <property type="entry name" value="Rossmann-like_a/b/a_fold"/>
</dbReference>
<comment type="catalytic activity">
    <reaction evidence="10 11">
        <text>tRNA(Met) + L-methionine + ATP = L-methionyl-tRNA(Met) + AMP + diphosphate</text>
        <dbReference type="Rhea" id="RHEA:13481"/>
        <dbReference type="Rhea" id="RHEA-COMP:9667"/>
        <dbReference type="Rhea" id="RHEA-COMP:9698"/>
        <dbReference type="ChEBI" id="CHEBI:30616"/>
        <dbReference type="ChEBI" id="CHEBI:33019"/>
        <dbReference type="ChEBI" id="CHEBI:57844"/>
        <dbReference type="ChEBI" id="CHEBI:78442"/>
        <dbReference type="ChEBI" id="CHEBI:78530"/>
        <dbReference type="ChEBI" id="CHEBI:456215"/>
        <dbReference type="EC" id="6.1.1.10"/>
    </reaction>
</comment>
<feature type="short sequence motif" description="'HIGH' region" evidence="11">
    <location>
        <begin position="10"/>
        <end position="20"/>
    </location>
</feature>
<dbReference type="GO" id="GO:0006431">
    <property type="term" value="P:methionyl-tRNA aminoacylation"/>
    <property type="evidence" value="ECO:0007669"/>
    <property type="project" value="UniProtKB-UniRule"/>
</dbReference>
<evidence type="ECO:0000256" key="1">
    <source>
        <dbReference type="ARBA" id="ARBA00003314"/>
    </source>
</evidence>
<feature type="binding site" evidence="11">
    <location>
        <position position="141"/>
    </location>
    <ligand>
        <name>Zn(2+)</name>
        <dbReference type="ChEBI" id="CHEBI:29105"/>
    </ligand>
</feature>
<protein>
    <recommendedName>
        <fullName evidence="11">Methionine--tRNA ligase</fullName>
        <ecNumber evidence="11">6.1.1.10</ecNumber>
    </recommendedName>
    <alternativeName>
        <fullName evidence="11">Methionyl-tRNA synthetase</fullName>
        <shortName evidence="11">MetRS</shortName>
    </alternativeName>
</protein>
<dbReference type="SUPFAM" id="SSF47323">
    <property type="entry name" value="Anticodon-binding domain of a subclass of class I aminoacyl-tRNA synthetases"/>
    <property type="match status" value="1"/>
</dbReference>
<keyword evidence="7 11" id="KW-0067">ATP-binding</keyword>
<dbReference type="PANTHER" id="PTHR45765:SF1">
    <property type="entry name" value="METHIONINE--TRNA LIGASE, CYTOPLASMIC"/>
    <property type="match status" value="1"/>
</dbReference>
<dbReference type="AlphaFoldDB" id="A0A5D4RD26"/>
<dbReference type="Gene3D" id="2.20.28.20">
    <property type="entry name" value="Methionyl-tRNA synthetase, Zn-domain"/>
    <property type="match status" value="1"/>
</dbReference>
<dbReference type="Gene3D" id="3.40.50.620">
    <property type="entry name" value="HUPs"/>
    <property type="match status" value="1"/>
</dbReference>
<comment type="similarity">
    <text evidence="3 11">Belongs to the class-I aminoacyl-tRNA synthetase family. MetG type 1 subfamily.</text>
</comment>
<dbReference type="PROSITE" id="PS00178">
    <property type="entry name" value="AA_TRNA_LIGASE_I"/>
    <property type="match status" value="1"/>
</dbReference>
<feature type="binding site" evidence="11">
    <location>
        <position position="332"/>
    </location>
    <ligand>
        <name>ATP</name>
        <dbReference type="ChEBI" id="CHEBI:30616"/>
    </ligand>
</feature>
<evidence type="ECO:0000256" key="4">
    <source>
        <dbReference type="ARBA" id="ARBA00022490"/>
    </source>
</evidence>
<keyword evidence="11" id="KW-0479">Metal-binding</keyword>
<feature type="domain" description="Methionyl/Leucyl tRNA synthetase" evidence="12">
    <location>
        <begin position="4"/>
        <end position="392"/>
    </location>
</feature>
<dbReference type="GO" id="GO:0005524">
    <property type="term" value="F:ATP binding"/>
    <property type="evidence" value="ECO:0007669"/>
    <property type="project" value="UniProtKB-UniRule"/>
</dbReference>
<dbReference type="SUPFAM" id="SSF57770">
    <property type="entry name" value="Methionyl-tRNA synthetase (MetRS), Zn-domain"/>
    <property type="match status" value="1"/>
</dbReference>
<keyword evidence="4 11" id="KW-0963">Cytoplasm</keyword>
<dbReference type="NCBIfam" id="TIGR00398">
    <property type="entry name" value="metG"/>
    <property type="match status" value="1"/>
</dbReference>
<keyword evidence="8 11" id="KW-0648">Protein biosynthesis</keyword>
<proteinExistence type="inferred from homology"/>
<evidence type="ECO:0000256" key="6">
    <source>
        <dbReference type="ARBA" id="ARBA00022741"/>
    </source>
</evidence>
<sequence>MAIFIGGAWPYANGSLHLGHISSLLPGDILARYYRMKGEEVLYVSGSDCNGTPIAIRAKNEGKSAKEIADRYHSEFAASFEQLGFTYDLYTRTDALHHHQTVQEVFLSLLENGHLFPRTIEQSYCRTCVQFLPDRYVEGICPSCGSHARGDQCDACSAILEPADLLEKSCKICGTPPEMKETEHYYFRLSHFQRQLEELSEKARSRHLWRDNSCSLTRRYLTEGLQDRAATRDLDVGVPVPVEGMEKKKIYVWIEAVIGYLSASREWARQQGKDGSRFGESDVVSYYVHGKDNIPFHTIIWPAIQMGIGLPGGSARMISSEYLTLEKKKLSTSRNYAVWVPDILERYEPDSIRYFLAVNAPENRDADFSWREFIYSHNSELLGAYGNLVNRTFKFIEKYYDSMIPEGKLSEAVQEDIKHLYNSSGEKIEGAKLKEALEEIFAFVRSANKYFDSEQPWKTIKSDPQKCADALQSCVYIIKNLARLLNPFLPFSSRKINNMLQDNTHTLEWKEAGVAEKRLGTIAPLFSRIEEGRISEELDRLEAALRTSC</sequence>
<feature type="binding site" evidence="11">
    <location>
        <position position="144"/>
    </location>
    <ligand>
        <name>Zn(2+)</name>
        <dbReference type="ChEBI" id="CHEBI:29105"/>
    </ligand>
</feature>
<gene>
    <name evidence="11" type="primary">metG</name>
    <name evidence="14" type="ORF">FZD51_12745</name>
</gene>
<reference evidence="14 15" key="1">
    <citation type="submission" date="2019-08" db="EMBL/GenBank/DDBJ databases">
        <title>Bacillus genomes from the desert of Cuatro Cienegas, Coahuila.</title>
        <authorList>
            <person name="Olmedo-Alvarez G."/>
        </authorList>
    </citation>
    <scope>NUCLEOTIDE SEQUENCE [LARGE SCALE GENOMIC DNA]</scope>
    <source>
        <strain evidence="14 15">CH446_14T</strain>
    </source>
</reference>
<comment type="caution">
    <text evidence="14">The sequence shown here is derived from an EMBL/GenBank/DDBJ whole genome shotgun (WGS) entry which is preliminary data.</text>
</comment>
<evidence type="ECO:0000256" key="11">
    <source>
        <dbReference type="HAMAP-Rule" id="MF_00098"/>
    </source>
</evidence>
<dbReference type="InterPro" id="IPR023458">
    <property type="entry name" value="Met-tRNA_ligase_1"/>
</dbReference>
<dbReference type="Gene3D" id="1.10.730.10">
    <property type="entry name" value="Isoleucyl-tRNA Synthetase, Domain 1"/>
    <property type="match status" value="1"/>
</dbReference>
<comment type="cofactor">
    <cofactor evidence="11">
        <name>Zn(2+)</name>
        <dbReference type="ChEBI" id="CHEBI:29105"/>
    </cofactor>
    <text evidence="11">Binds 1 zinc ion per subunit.</text>
</comment>
<name>A0A5D4RD26_9BACI</name>
<evidence type="ECO:0000256" key="7">
    <source>
        <dbReference type="ARBA" id="ARBA00022840"/>
    </source>
</evidence>